<reference evidence="2" key="1">
    <citation type="journal article" date="2010" name="Science">
        <title>Signatures of adaptation to obligate biotrophy in the Hyaloperonospora arabidopsidis genome.</title>
        <authorList>
            <person name="Baxter L."/>
            <person name="Tripathy S."/>
            <person name="Ishaque N."/>
            <person name="Boot N."/>
            <person name="Cabral A."/>
            <person name="Kemen E."/>
            <person name="Thines M."/>
            <person name="Ah-Fong A."/>
            <person name="Anderson R."/>
            <person name="Badejoko W."/>
            <person name="Bittner-Eddy P."/>
            <person name="Boore J.L."/>
            <person name="Chibucos M.C."/>
            <person name="Coates M."/>
            <person name="Dehal P."/>
            <person name="Delehaunty K."/>
            <person name="Dong S."/>
            <person name="Downton P."/>
            <person name="Dumas B."/>
            <person name="Fabro G."/>
            <person name="Fronick C."/>
            <person name="Fuerstenberg S.I."/>
            <person name="Fulton L."/>
            <person name="Gaulin E."/>
            <person name="Govers F."/>
            <person name="Hughes L."/>
            <person name="Humphray S."/>
            <person name="Jiang R.H."/>
            <person name="Judelson H."/>
            <person name="Kamoun S."/>
            <person name="Kyung K."/>
            <person name="Meijer H."/>
            <person name="Minx P."/>
            <person name="Morris P."/>
            <person name="Nelson J."/>
            <person name="Phuntumart V."/>
            <person name="Qutob D."/>
            <person name="Rehmany A."/>
            <person name="Rougon-Cardoso A."/>
            <person name="Ryden P."/>
            <person name="Torto-Alalibo T."/>
            <person name="Studholme D."/>
            <person name="Wang Y."/>
            <person name="Win J."/>
            <person name="Wood J."/>
            <person name="Clifton S.W."/>
            <person name="Rogers J."/>
            <person name="Van den Ackerveken G."/>
            <person name="Jones J.D."/>
            <person name="McDowell J.M."/>
            <person name="Beynon J."/>
            <person name="Tyler B.M."/>
        </authorList>
    </citation>
    <scope>NUCLEOTIDE SEQUENCE [LARGE SCALE GENOMIC DNA]</scope>
    <source>
        <strain evidence="2">Emoy2</strain>
    </source>
</reference>
<dbReference type="EnsemblProtists" id="HpaT812920">
    <property type="protein sequence ID" value="HpaP812920"/>
    <property type="gene ID" value="HpaG812920"/>
</dbReference>
<dbReference type="Proteomes" id="UP000011713">
    <property type="component" value="Unassembled WGS sequence"/>
</dbReference>
<sequence>MTFDTYSPPQDNSSFTIKAVYNADMRLQNIRILWMLIQCTSTATKTTIINDPKLASSPLSSFLMGKQVNIPEPEAPHVDPK</sequence>
<dbReference type="HOGENOM" id="CLU_2578968_0_0_1"/>
<name>M4C1H0_HYAAE</name>
<proteinExistence type="predicted"/>
<reference evidence="1" key="2">
    <citation type="submission" date="2015-06" db="UniProtKB">
        <authorList>
            <consortium name="EnsemblProtists"/>
        </authorList>
    </citation>
    <scope>IDENTIFICATION</scope>
    <source>
        <strain evidence="1">Emoy2</strain>
    </source>
</reference>
<keyword evidence="2" id="KW-1185">Reference proteome</keyword>
<evidence type="ECO:0000313" key="1">
    <source>
        <dbReference type="EnsemblProtists" id="HpaP812920"/>
    </source>
</evidence>
<dbReference type="EMBL" id="CU855853">
    <property type="status" value="NOT_ANNOTATED_CDS"/>
    <property type="molecule type" value="Genomic_DNA"/>
</dbReference>
<dbReference type="AlphaFoldDB" id="M4C1H0"/>
<dbReference type="InParanoid" id="M4C1H0"/>
<dbReference type="VEuPathDB" id="FungiDB:HpaG812920"/>
<evidence type="ECO:0000313" key="2">
    <source>
        <dbReference type="Proteomes" id="UP000011713"/>
    </source>
</evidence>
<accession>M4C1H0</accession>
<organism evidence="1 2">
    <name type="scientific">Hyaloperonospora arabidopsidis (strain Emoy2)</name>
    <name type="common">Downy mildew agent</name>
    <name type="synonym">Peronospora arabidopsidis</name>
    <dbReference type="NCBI Taxonomy" id="559515"/>
    <lineage>
        <taxon>Eukaryota</taxon>
        <taxon>Sar</taxon>
        <taxon>Stramenopiles</taxon>
        <taxon>Oomycota</taxon>
        <taxon>Peronosporomycetes</taxon>
        <taxon>Peronosporales</taxon>
        <taxon>Peronosporaceae</taxon>
        <taxon>Hyaloperonospora</taxon>
    </lineage>
</organism>
<protein>
    <submittedName>
        <fullName evidence="1">Uncharacterized protein</fullName>
    </submittedName>
</protein>